<evidence type="ECO:0000313" key="4">
    <source>
        <dbReference type="Proteomes" id="UP000000428"/>
    </source>
</evidence>
<organism evidence="3 4">
    <name type="scientific">Streptomyces avermitilis (strain ATCC 31267 / DSM 46492 / JCM 5070 / NBRC 14893 / NCIMB 12804 / NRRL 8165 / MA-4680)</name>
    <dbReference type="NCBI Taxonomy" id="227882"/>
    <lineage>
        <taxon>Bacteria</taxon>
        <taxon>Bacillati</taxon>
        <taxon>Actinomycetota</taxon>
        <taxon>Actinomycetes</taxon>
        <taxon>Kitasatosporales</taxon>
        <taxon>Streptomycetaceae</taxon>
        <taxon>Streptomyces</taxon>
    </lineage>
</organism>
<gene>
    <name evidence="3" type="primary">potD1</name>
    <name evidence="3" type="ORF">SAVERM_1737</name>
</gene>
<dbReference type="eggNOG" id="COG0687">
    <property type="taxonomic scope" value="Bacteria"/>
</dbReference>
<dbReference type="CDD" id="cd13588">
    <property type="entry name" value="PBP2_polyamine_1"/>
    <property type="match status" value="1"/>
</dbReference>
<evidence type="ECO:0000256" key="1">
    <source>
        <dbReference type="ARBA" id="ARBA00022729"/>
    </source>
</evidence>
<protein>
    <submittedName>
        <fullName evidence="3">Polyamine ABC transporter substrate-binding protein</fullName>
    </submittedName>
</protein>
<reference evidence="3 4" key="1">
    <citation type="journal article" date="2001" name="Proc. Natl. Acad. Sci. U.S.A.">
        <title>Genome sequence of an industrial microorganism Streptomyces avermitilis: deducing the ability of producing secondary metabolites.</title>
        <authorList>
            <person name="Omura S."/>
            <person name="Ikeda H."/>
            <person name="Ishikawa J."/>
            <person name="Hanamoto A."/>
            <person name="Takahashi C."/>
            <person name="Shinose M."/>
            <person name="Takahashi Y."/>
            <person name="Horikawa H."/>
            <person name="Nakazawa H."/>
            <person name="Osonoe T."/>
            <person name="Kikuchi H."/>
            <person name="Shiba T."/>
            <person name="Sakaki Y."/>
            <person name="Hattori M."/>
        </authorList>
    </citation>
    <scope>NUCLEOTIDE SEQUENCE [LARGE SCALE GENOMIC DNA]</scope>
    <source>
        <strain evidence="4">ATCC 31267 / DSM 46492 / JCM 5070 / NBRC 14893 / NCIMB 12804 / NRRL 8165 / MA-4680</strain>
    </source>
</reference>
<dbReference type="InterPro" id="IPR006059">
    <property type="entry name" value="SBP"/>
</dbReference>
<reference evidence="3 4" key="3">
    <citation type="journal article" date="2014" name="J. Ind. Microbiol. Biotechnol.">
        <title>Genome mining of the Streptomyces avermitilis genome and development of genome-minimized hosts for heterologous expression of biosynthetic gene clusters.</title>
        <authorList>
            <person name="Ikeda H."/>
            <person name="Shin-ya K."/>
            <person name="Omura S."/>
        </authorList>
    </citation>
    <scope>NUCLEOTIDE SEQUENCE [LARGE SCALE GENOMIC DNA]</scope>
    <source>
        <strain evidence="4">ATCC 31267 / DSM 46492 / JCM 5070 / NBRC 14893 / NCIMB 12804 / NRRL 8165 / MA-4680</strain>
    </source>
</reference>
<dbReference type="Pfam" id="PF13416">
    <property type="entry name" value="SBP_bac_8"/>
    <property type="match status" value="1"/>
</dbReference>
<feature type="compositionally biased region" description="Low complexity" evidence="2">
    <location>
        <begin position="39"/>
        <end position="50"/>
    </location>
</feature>
<evidence type="ECO:0000313" key="3">
    <source>
        <dbReference type="EMBL" id="BAC69448.1"/>
    </source>
</evidence>
<keyword evidence="4" id="KW-1185">Reference proteome</keyword>
<dbReference type="AlphaFoldDB" id="Q82MC3"/>
<dbReference type="PANTHER" id="PTHR30222:SF18">
    <property type="entry name" value="BIFUNCTIONAL POLYHYDROXYBUTYRATE SYNTHASE _ ABC TRANSPORTER PERIPLASMIC BINDING PROTEIN-RELATED"/>
    <property type="match status" value="1"/>
</dbReference>
<sequence length="414" mass="44742">MLTPPLSPPSRMENVVRLTRTLQATAAVAVLLAATACGSSDSGGSSSSTGLNPPDLKAQSKLGKTEGQVNLVAWAGYVEDGSNDPKTDWVSDFEKQSGCQVNSKVAASSDEMVKLMKTGQYDAVSASGDASLRLIASGDAAPVNTDLVPNYQDVFSGLKKQAWNSVDGTPYGIPHGRGANLLMYNTQKVKPAPTSWSAVFDDASRYKGHVTAYDSPIYIADAALYLKATKPELKIKDPYALDQKQFDAAVALLKKQNANVGEYWGDYLKEISAFKSGDSVVGTTWQVIANLAADEGAKVKAVVPKEGSTGWSDTWMVSAKAKHPNCAYKWLDWIISPKVNAQVAEYFGEAPANAKACDETSDKNFCDTFHATEESYWKDTAFWNTPIEQCLDGRTDVKCVPYAKWVQAWTEIKG</sequence>
<dbReference type="SUPFAM" id="SSF53850">
    <property type="entry name" value="Periplasmic binding protein-like II"/>
    <property type="match status" value="1"/>
</dbReference>
<keyword evidence="1" id="KW-0732">Signal</keyword>
<dbReference type="PANTHER" id="PTHR30222">
    <property type="entry name" value="SPERMIDINE/PUTRESCINE-BINDING PERIPLASMIC PROTEIN"/>
    <property type="match status" value="1"/>
</dbReference>
<name>Q82MC3_STRAW</name>
<dbReference type="HOGENOM" id="CLU_026974_1_5_11"/>
<dbReference type="Gene3D" id="3.40.190.10">
    <property type="entry name" value="Periplasmic binding protein-like II"/>
    <property type="match status" value="2"/>
</dbReference>
<evidence type="ECO:0000256" key="2">
    <source>
        <dbReference type="SAM" id="MobiDB-lite"/>
    </source>
</evidence>
<accession>Q82MC3</accession>
<proteinExistence type="predicted"/>
<dbReference type="EMBL" id="BA000030">
    <property type="protein sequence ID" value="BAC69448.1"/>
    <property type="molecule type" value="Genomic_DNA"/>
</dbReference>
<feature type="region of interest" description="Disordered" evidence="2">
    <location>
        <begin position="39"/>
        <end position="62"/>
    </location>
</feature>
<dbReference type="Proteomes" id="UP000000428">
    <property type="component" value="Chromosome"/>
</dbReference>
<dbReference type="KEGG" id="sma:SAVERM_1737"/>
<reference evidence="3 4" key="2">
    <citation type="journal article" date="2003" name="Nat. Biotechnol.">
        <title>Complete genome sequence and comparative analysis of the industrial microorganism Streptomyces avermitilis.</title>
        <authorList>
            <person name="Ikeda H."/>
            <person name="Ishikawa J."/>
            <person name="Hanamoto A."/>
            <person name="Shinose M."/>
            <person name="Kikuchi H."/>
            <person name="Shiba T."/>
            <person name="Sakaki Y."/>
            <person name="Hattori M."/>
            <person name="Omura S."/>
        </authorList>
    </citation>
    <scope>NUCLEOTIDE SEQUENCE [LARGE SCALE GENOMIC DNA]</scope>
    <source>
        <strain evidence="4">ATCC 31267 / DSM 46492 / JCM 5070 / NBRC 14893 / NCIMB 12804 / NRRL 8165 / MA-4680</strain>
    </source>
</reference>